<evidence type="ECO:0000313" key="2">
    <source>
        <dbReference type="Proteomes" id="UP000016649"/>
    </source>
</evidence>
<accession>A0ABN0NYI0</accession>
<dbReference type="RefSeq" id="WP_021687482.1">
    <property type="nucleotide sequence ID" value="NZ_KI260567.1"/>
</dbReference>
<evidence type="ECO:0000313" key="1">
    <source>
        <dbReference type="EMBL" id="ERJ93051.1"/>
    </source>
</evidence>
<comment type="caution">
    <text evidence="1">The sequence shown here is derived from an EMBL/GenBank/DDBJ whole genome shotgun (WGS) entry which is preliminary data.</text>
</comment>
<organism evidence="1 2">
    <name type="scientific">Treponema lecithinolyticum ATCC 700332</name>
    <dbReference type="NCBI Taxonomy" id="1321815"/>
    <lineage>
        <taxon>Bacteria</taxon>
        <taxon>Pseudomonadati</taxon>
        <taxon>Spirochaetota</taxon>
        <taxon>Spirochaetia</taxon>
        <taxon>Spirochaetales</taxon>
        <taxon>Treponemataceae</taxon>
        <taxon>Treponema</taxon>
    </lineage>
</organism>
<protein>
    <submittedName>
        <fullName evidence="1">Uncharacterized protein</fullName>
    </submittedName>
</protein>
<proteinExistence type="predicted"/>
<gene>
    <name evidence="1" type="ORF">HMPREF9193_01273</name>
</gene>
<dbReference type="Proteomes" id="UP000016649">
    <property type="component" value="Unassembled WGS sequence"/>
</dbReference>
<reference evidence="1 2" key="1">
    <citation type="submission" date="2013-08" db="EMBL/GenBank/DDBJ databases">
        <authorList>
            <person name="Weinstock G."/>
            <person name="Sodergren E."/>
            <person name="Wylie T."/>
            <person name="Fulton L."/>
            <person name="Fulton R."/>
            <person name="Fronick C."/>
            <person name="O'Laughlin M."/>
            <person name="Godfrey J."/>
            <person name="Miner T."/>
            <person name="Herter B."/>
            <person name="Appelbaum E."/>
            <person name="Cordes M."/>
            <person name="Lek S."/>
            <person name="Wollam A."/>
            <person name="Pepin K.H."/>
            <person name="Palsikar V.B."/>
            <person name="Mitreva M."/>
            <person name="Wilson R.K."/>
        </authorList>
    </citation>
    <scope>NUCLEOTIDE SEQUENCE [LARGE SCALE GENOMIC DNA]</scope>
    <source>
        <strain evidence="1 2">ATCC 700332</strain>
    </source>
</reference>
<sequence>MNNTANAGTTLFLTQNAQKSARALDKAAARAIIVRSFVRSFVRSRSVKYTQNTTQFFSHNKRTERHPFGALVLFSQQKEWYRLKRMRFRHYGIVEFFWRNYQSITLKMPRAGTSVLVQLERCVFVA</sequence>
<dbReference type="EMBL" id="AWVH01000031">
    <property type="protein sequence ID" value="ERJ93051.1"/>
    <property type="molecule type" value="Genomic_DNA"/>
</dbReference>
<keyword evidence="2" id="KW-1185">Reference proteome</keyword>
<name>A0ABN0NYI0_TRELE</name>